<keyword evidence="3" id="KW-1185">Reference proteome</keyword>
<dbReference type="InterPro" id="IPR041234">
    <property type="entry name" value="RavJ-like_C"/>
</dbReference>
<reference evidence="2 3" key="1">
    <citation type="submission" date="2015-11" db="EMBL/GenBank/DDBJ databases">
        <title>Genomic analysis of 38 Legionella species identifies large and diverse effector repertoires.</title>
        <authorList>
            <person name="Burstein D."/>
            <person name="Amaro F."/>
            <person name="Zusman T."/>
            <person name="Lifshitz Z."/>
            <person name="Cohen O."/>
            <person name="Gilbert J.A."/>
            <person name="Pupko T."/>
            <person name="Shuman H.A."/>
            <person name="Segal G."/>
        </authorList>
    </citation>
    <scope>NUCLEOTIDE SEQUENCE [LARGE SCALE GENOMIC DNA]</scope>
    <source>
        <strain evidence="2 3">ATCC 43878</strain>
    </source>
</reference>
<feature type="domain" description="RavJ-like C-terminal" evidence="1">
    <location>
        <begin position="1239"/>
        <end position="1322"/>
    </location>
</feature>
<comment type="caution">
    <text evidence="2">The sequence shown here is derived from an EMBL/GenBank/DDBJ whole genome shotgun (WGS) entry which is preliminary data.</text>
</comment>
<proteinExistence type="predicted"/>
<evidence type="ECO:0000259" key="1">
    <source>
        <dbReference type="Pfam" id="PF18493"/>
    </source>
</evidence>
<evidence type="ECO:0000313" key="2">
    <source>
        <dbReference type="EMBL" id="KTC81614.1"/>
    </source>
</evidence>
<dbReference type="Proteomes" id="UP000054742">
    <property type="component" value="Unassembled WGS sequence"/>
</dbReference>
<sequence>MTSEQLIQLMQWFAVSGGKFPLPNDIKFSADIWASLQMGLKSREVDLSKMEDQDLASQKMQNTEIVIVENAKKFITFCEKEKLQNIYEASLLWLVERYDSSDSRAEKFKYQQKMGPIFSTFLENQNAEAISFYAQRERLRSHYPTGAQLIKNSKTVSESDLDLKKLVEEITVKLHTIKAPLVIVPLLKAYFEKPGHLAAFIIWMRQQGLKEEEILQSGILQSIFIFHLHTIGDEDNPLNKFYSVLASHERTKKLVELATKTTVQREELQGYNLQGQVAKNLNVVEIKAADFDGGSIESQDLFNNLYELFGIEFLYQMLLCYYDDYDEEDYSEYLIAGLNNAGVASSALPALINQLLHSFEDEKLSRRLRSLSSLISKETMMEHLIANRQVLVMYLLIYRDDMEEFLELPFLIDYTEQLLNDKQISIERKFDLLCRLQTWCRENDKLALTHYLYQQLVALLLSPPDILLNDDNVSILEEEYHCLQDGENDDSSSEIEDGEEWSENEVIAANFQFQTLEFLEKQKSNCEQQWLDLCRLNLGKSTFEKTDYKELEENWPNFKQKMDFFHKTCSAKNEDRSSNKYTQFKETLVEQRFLLLGEKFNLQDMLSVIFNLSQEKEVIACQQLLINVLINNDGWLCEQAIKILGQYNRHWLLISWDNNLKPLLEEAVDRQNLKLATYLLSQEYDFCEKDSLFRAFEEAIEKKASPFIKLFLIPRVISQLDENDIKSLYLKALATQDRDLFSYFVENRRLLNLTDSLYSTLLSKAVEFNWPDGLSLLLGPKFKPKAGQIDKIFRQAFRAKNWECVEFLCGLEDSKRPSETTMDTAWQYVLEKMSWPEQERFVKACGNHFSHKMTCHGATWYQQHRKYEGLAFLLHLTGENQLTKSWLQGLLKSVLKTPTWFSIANILVNLPEGRALERADIENAILDVIVPDSNKTVLKLIYKTFEPELHPDADTVQQAFDFALRKGDAGILKILCKYSLTHLDSEMLLFSLAKARKKRYNQDVVRQLESVCRLKKITSKDADALMTGALKANDYKSVDLITNLSGELAPTFESLKKELFVAIEAGNLSVVLTLLRAPKLKENADVINDVFIQALSSKQIPLLSLLSKSAYFQCLSIANQIKAISFLVETNQGAMIQSLCEESATPFKLITLVFNQMVRLNKPEMISHLEKFNNFWQQNEWRTKLREVVQQGNLPLVKAITRAVARTGEELEILPLYQIAQKHGHKELVSWFTQIRTFDAYNRVTLSQDNAMEKAYFLLRDYTKSDSAWARFFTGHWNRHHVPAVTKILNSFPETVDELLVELQKIQLVNTQGSLARRITYITDFLLPLAENKTMCTNESNDFGESATGRYDASPSF</sequence>
<dbReference type="PATRIC" id="fig|29422.6.peg.2277"/>
<evidence type="ECO:0000313" key="3">
    <source>
        <dbReference type="Proteomes" id="UP000054742"/>
    </source>
</evidence>
<dbReference type="Pfam" id="PF18493">
    <property type="entry name" value="DUF5617"/>
    <property type="match status" value="1"/>
</dbReference>
<accession>A0A0W0SDR2</accession>
<dbReference type="EMBL" id="LNXV01000029">
    <property type="protein sequence ID" value="KTC81614.1"/>
    <property type="molecule type" value="Genomic_DNA"/>
</dbReference>
<gene>
    <name evidence="2" type="ORF">Lbru_2134</name>
</gene>
<organism evidence="2 3">
    <name type="scientific">Legionella brunensis</name>
    <dbReference type="NCBI Taxonomy" id="29422"/>
    <lineage>
        <taxon>Bacteria</taxon>
        <taxon>Pseudomonadati</taxon>
        <taxon>Pseudomonadota</taxon>
        <taxon>Gammaproteobacteria</taxon>
        <taxon>Legionellales</taxon>
        <taxon>Legionellaceae</taxon>
        <taxon>Legionella</taxon>
    </lineage>
</organism>
<dbReference type="OrthoDB" id="5634947at2"/>
<protein>
    <recommendedName>
        <fullName evidence="1">RavJ-like C-terminal domain-containing protein</fullName>
    </recommendedName>
</protein>
<dbReference type="SUPFAM" id="SSF48403">
    <property type="entry name" value="Ankyrin repeat"/>
    <property type="match status" value="1"/>
</dbReference>
<dbReference type="InterPro" id="IPR036770">
    <property type="entry name" value="Ankyrin_rpt-contain_sf"/>
</dbReference>
<dbReference type="RefSeq" id="WP_058442120.1">
    <property type="nucleotide sequence ID" value="NZ_CAAAHU010000005.1"/>
</dbReference>
<name>A0A0W0SDR2_9GAMM</name>